<dbReference type="OrthoDB" id="9797989at2"/>
<protein>
    <submittedName>
        <fullName evidence="3">GNAT family N-acetyltransferase</fullName>
    </submittedName>
</protein>
<dbReference type="KEGG" id="lack:FLP15_11665"/>
<feature type="region of interest" description="Disordered" evidence="1">
    <location>
        <begin position="1"/>
        <end position="20"/>
    </location>
</feature>
<dbReference type="Gene3D" id="3.40.630.30">
    <property type="match status" value="1"/>
</dbReference>
<proteinExistence type="predicted"/>
<dbReference type="GO" id="GO:0016747">
    <property type="term" value="F:acyltransferase activity, transferring groups other than amino-acyl groups"/>
    <property type="evidence" value="ECO:0007669"/>
    <property type="project" value="InterPro"/>
</dbReference>
<dbReference type="CDD" id="cd04301">
    <property type="entry name" value="NAT_SF"/>
    <property type="match status" value="1"/>
</dbReference>
<dbReference type="PANTHER" id="PTHR39173:SF1">
    <property type="entry name" value="ACETYLTRANSFERASE"/>
    <property type="match status" value="1"/>
</dbReference>
<dbReference type="PANTHER" id="PTHR39173">
    <property type="entry name" value="ACETYLTRANSFERASE"/>
    <property type="match status" value="1"/>
</dbReference>
<evidence type="ECO:0000313" key="3">
    <source>
        <dbReference type="EMBL" id="QDK71706.1"/>
    </source>
</evidence>
<evidence type="ECO:0000259" key="2">
    <source>
        <dbReference type="PROSITE" id="PS51186"/>
    </source>
</evidence>
<organism evidence="3 4">
    <name type="scientific">Lactococcus protaetiae</name>
    <dbReference type="NCBI Taxonomy" id="2592653"/>
    <lineage>
        <taxon>Bacteria</taxon>
        <taxon>Bacillati</taxon>
        <taxon>Bacillota</taxon>
        <taxon>Bacilli</taxon>
        <taxon>Lactobacillales</taxon>
        <taxon>Streptococcaceae</taxon>
        <taxon>Lactococcus</taxon>
    </lineage>
</organism>
<dbReference type="Pfam" id="PF00583">
    <property type="entry name" value="Acetyltransf_1"/>
    <property type="match status" value="1"/>
</dbReference>
<dbReference type="SUPFAM" id="SSF55729">
    <property type="entry name" value="Acyl-CoA N-acyltransferases (Nat)"/>
    <property type="match status" value="1"/>
</dbReference>
<evidence type="ECO:0000313" key="4">
    <source>
        <dbReference type="Proteomes" id="UP000315128"/>
    </source>
</evidence>
<keyword evidence="3" id="KW-0808">Transferase</keyword>
<dbReference type="AlphaFoldDB" id="A0A514ZAV1"/>
<reference evidence="3 4" key="1">
    <citation type="submission" date="2019-07" db="EMBL/GenBank/DDBJ databases">
        <title>Genome sequencing of KACC 19320.</title>
        <authorList>
            <person name="Heo J."/>
            <person name="Kim S.-J."/>
            <person name="Kim J.-S."/>
            <person name="Hong S.-B."/>
            <person name="Kwon S.-W."/>
        </authorList>
    </citation>
    <scope>NUCLEOTIDE SEQUENCE [LARGE SCALE GENOMIC DNA]</scope>
    <source>
        <strain evidence="3 4">KACC 19320</strain>
    </source>
</reference>
<dbReference type="InterPro" id="IPR016181">
    <property type="entry name" value="Acyl_CoA_acyltransferase"/>
</dbReference>
<dbReference type="RefSeq" id="WP_142767251.1">
    <property type="nucleotide sequence ID" value="NZ_CP041356.1"/>
</dbReference>
<keyword evidence="4" id="KW-1185">Reference proteome</keyword>
<accession>A0A514ZAV1</accession>
<feature type="domain" description="N-acetyltransferase" evidence="2">
    <location>
        <begin position="1"/>
        <end position="128"/>
    </location>
</feature>
<dbReference type="PROSITE" id="PS51186">
    <property type="entry name" value="GNAT"/>
    <property type="match status" value="1"/>
</dbReference>
<name>A0A514ZAV1_9LACT</name>
<dbReference type="EMBL" id="CP041356">
    <property type="protein sequence ID" value="QDK71706.1"/>
    <property type="molecule type" value="Genomic_DNA"/>
</dbReference>
<dbReference type="Proteomes" id="UP000315128">
    <property type="component" value="Chromosome"/>
</dbReference>
<dbReference type="InterPro" id="IPR000182">
    <property type="entry name" value="GNAT_dom"/>
</dbReference>
<gene>
    <name evidence="3" type="ORF">FLP15_11665</name>
</gene>
<sequence>MGEKDSPTDEVIASKIETDDPNHSSGTTYFAFEQGIMMGMLNCRWQIEKGSLFQTGGHIGYAVVSSFRRQGLARKMLEFGLEKYKERGIYRVLVCAKVENEVSRHVIEQAGGQMENIIDGECRYWIDL</sequence>
<evidence type="ECO:0000256" key="1">
    <source>
        <dbReference type="SAM" id="MobiDB-lite"/>
    </source>
</evidence>